<keyword evidence="3" id="KW-1185">Reference proteome</keyword>
<sequence>MGNKKNRMGGVVRPRPRGILVGNSKELPCMVAILLTDGNDIPPIDKEAKRQRTKAESLRKGSYKVASKARSSNEGIRKSKASDHKVRKLVIELAKIMNGVLLKAKDVEA</sequence>
<accession>A0ABP0VP79</accession>
<dbReference type="EMBL" id="OZ020096">
    <property type="protein sequence ID" value="CAK9255598.1"/>
    <property type="molecule type" value="Genomic_DNA"/>
</dbReference>
<proteinExistence type="predicted"/>
<feature type="region of interest" description="Disordered" evidence="1">
    <location>
        <begin position="38"/>
        <end position="81"/>
    </location>
</feature>
<gene>
    <name evidence="2" type="ORF">CSSPJE1EN1_LOCUS1076</name>
</gene>
<organism evidence="2 3">
    <name type="scientific">Sphagnum jensenii</name>
    <dbReference type="NCBI Taxonomy" id="128206"/>
    <lineage>
        <taxon>Eukaryota</taxon>
        <taxon>Viridiplantae</taxon>
        <taxon>Streptophyta</taxon>
        <taxon>Embryophyta</taxon>
        <taxon>Bryophyta</taxon>
        <taxon>Sphagnophytina</taxon>
        <taxon>Sphagnopsida</taxon>
        <taxon>Sphagnales</taxon>
        <taxon>Sphagnaceae</taxon>
        <taxon>Sphagnum</taxon>
    </lineage>
</organism>
<dbReference type="Proteomes" id="UP001497444">
    <property type="component" value="Chromosome 1"/>
</dbReference>
<evidence type="ECO:0000313" key="2">
    <source>
        <dbReference type="EMBL" id="CAK9255598.1"/>
    </source>
</evidence>
<evidence type="ECO:0000256" key="1">
    <source>
        <dbReference type="SAM" id="MobiDB-lite"/>
    </source>
</evidence>
<reference evidence="2 3" key="1">
    <citation type="submission" date="2024-02" db="EMBL/GenBank/DDBJ databases">
        <authorList>
            <consortium name="ELIXIR-Norway"/>
            <consortium name="Elixir Norway"/>
        </authorList>
    </citation>
    <scope>NUCLEOTIDE SEQUENCE [LARGE SCALE GENOMIC DNA]</scope>
</reference>
<feature type="compositionally biased region" description="Basic and acidic residues" evidence="1">
    <location>
        <begin position="43"/>
        <end position="59"/>
    </location>
</feature>
<name>A0ABP0VP79_9BRYO</name>
<evidence type="ECO:0000313" key="3">
    <source>
        <dbReference type="Proteomes" id="UP001497444"/>
    </source>
</evidence>
<protein>
    <submittedName>
        <fullName evidence="2">Uncharacterized protein</fullName>
    </submittedName>
</protein>